<organism evidence="3 4">
    <name type="scientific">Limihaloglobus sulfuriphilus</name>
    <dbReference type="NCBI Taxonomy" id="1851148"/>
    <lineage>
        <taxon>Bacteria</taxon>
        <taxon>Pseudomonadati</taxon>
        <taxon>Planctomycetota</taxon>
        <taxon>Phycisphaerae</taxon>
        <taxon>Sedimentisphaerales</taxon>
        <taxon>Sedimentisphaeraceae</taxon>
        <taxon>Limihaloglobus</taxon>
    </lineage>
</organism>
<reference evidence="4" key="1">
    <citation type="submission" date="2017-02" db="EMBL/GenBank/DDBJ databases">
        <title>Comparative genomics and description of representatives of a novel lineage of planctomycetes thriving in anoxic sediments.</title>
        <authorList>
            <person name="Spring S."/>
            <person name="Bunk B."/>
            <person name="Sproer C."/>
        </authorList>
    </citation>
    <scope>NUCLEOTIDE SEQUENCE [LARGE SCALE GENOMIC DNA]</scope>
    <source>
        <strain evidence="4">SM-Chi-D1</strain>
    </source>
</reference>
<dbReference type="EMBL" id="CP019646">
    <property type="protein sequence ID" value="AQQ70135.1"/>
    <property type="molecule type" value="Genomic_DNA"/>
</dbReference>
<evidence type="ECO:0000256" key="1">
    <source>
        <dbReference type="ARBA" id="ARBA00022801"/>
    </source>
</evidence>
<evidence type="ECO:0000313" key="3">
    <source>
        <dbReference type="EMBL" id="AQQ70135.1"/>
    </source>
</evidence>
<dbReference type="Gene3D" id="3.30.450.40">
    <property type="match status" value="1"/>
</dbReference>
<dbReference type="PANTHER" id="PTHR43156:SF2">
    <property type="entry name" value="STAGE II SPORULATION PROTEIN E"/>
    <property type="match status" value="1"/>
</dbReference>
<proteinExistence type="predicted"/>
<dbReference type="InterPro" id="IPR003018">
    <property type="entry name" value="GAF"/>
</dbReference>
<dbReference type="GO" id="GO:0016791">
    <property type="term" value="F:phosphatase activity"/>
    <property type="evidence" value="ECO:0007669"/>
    <property type="project" value="TreeGrafter"/>
</dbReference>
<dbReference type="AlphaFoldDB" id="A0A1Q2MBM9"/>
<dbReference type="PROSITE" id="PS51746">
    <property type="entry name" value="PPM_2"/>
    <property type="match status" value="1"/>
</dbReference>
<dbReference type="Gene3D" id="3.60.40.10">
    <property type="entry name" value="PPM-type phosphatase domain"/>
    <property type="match status" value="1"/>
</dbReference>
<sequence>MKKKQKITERINAISDMAAGKSSLQQVLDQLAQSAATLSNVTASSIRLLSDDGKSLEMKSTYGLSEDYRNKGPVTLDDPVIGEVFKGKEIIVDDMRVDSRVVYKEAAAAENIVSQLSVPLRFQEKVIGVLRLYSTNPKNFGDENVAMARLIASQCAISITNAKLYAAALRGIKINEQMKLAGVVQRRMLPQKTPNMQGFGIAAAYKPCYNVGGDLYDFIQINDDIFAVVIADVMGKGLPAAIMMSMFRGWLKAYTAMLTDCNEHDIQRLIVRLNRMICRECEVGEFVTLCFAVVNRKEMSVSYCSCGHDPTYMIRDKKITELNKGGLILGVEPDAQYEVETVALEPGDVLLFYTDGLVDAENFEGKLWGRKPFLDILSKYDNWSAEVTVGTILAYRRRFTGIAPQADDTTIVCVRVKAE</sequence>
<keyword evidence="1 3" id="KW-0378">Hydrolase</keyword>
<accession>A0A1Q2MBM9</accession>
<dbReference type="SUPFAM" id="SSF81606">
    <property type="entry name" value="PP2C-like"/>
    <property type="match status" value="1"/>
</dbReference>
<dbReference type="SMART" id="SM00065">
    <property type="entry name" value="GAF"/>
    <property type="match status" value="1"/>
</dbReference>
<dbReference type="EC" id="3.1.3.3" evidence="3"/>
<dbReference type="STRING" id="1851148.SMSP2_00476"/>
<gene>
    <name evidence="3" type="primary">rsbU</name>
    <name evidence="3" type="ORF">SMSP2_00476</name>
</gene>
<dbReference type="KEGG" id="pbas:SMSP2_00476"/>
<dbReference type="SMART" id="SM00331">
    <property type="entry name" value="PP2C_SIG"/>
    <property type="match status" value="1"/>
</dbReference>
<dbReference type="InterPro" id="IPR036457">
    <property type="entry name" value="PPM-type-like_dom_sf"/>
</dbReference>
<dbReference type="Pfam" id="PF07228">
    <property type="entry name" value="SpoIIE"/>
    <property type="match status" value="1"/>
</dbReference>
<dbReference type="Proteomes" id="UP000188181">
    <property type="component" value="Chromosome"/>
</dbReference>
<feature type="domain" description="PPM-type phosphatase" evidence="2">
    <location>
        <begin position="198"/>
        <end position="416"/>
    </location>
</feature>
<dbReference type="InterPro" id="IPR001932">
    <property type="entry name" value="PPM-type_phosphatase-like_dom"/>
</dbReference>
<evidence type="ECO:0000259" key="2">
    <source>
        <dbReference type="PROSITE" id="PS51746"/>
    </source>
</evidence>
<name>A0A1Q2MBM9_9BACT</name>
<dbReference type="InterPro" id="IPR052016">
    <property type="entry name" value="Bact_Sigma-Reg"/>
</dbReference>
<dbReference type="InterPro" id="IPR029016">
    <property type="entry name" value="GAF-like_dom_sf"/>
</dbReference>
<keyword evidence="4" id="KW-1185">Reference proteome</keyword>
<dbReference type="RefSeq" id="WP_186804809.1">
    <property type="nucleotide sequence ID" value="NZ_CP019646.1"/>
</dbReference>
<dbReference type="SUPFAM" id="SSF55781">
    <property type="entry name" value="GAF domain-like"/>
    <property type="match status" value="1"/>
</dbReference>
<evidence type="ECO:0000313" key="4">
    <source>
        <dbReference type="Proteomes" id="UP000188181"/>
    </source>
</evidence>
<dbReference type="PANTHER" id="PTHR43156">
    <property type="entry name" value="STAGE II SPORULATION PROTEIN E-RELATED"/>
    <property type="match status" value="1"/>
</dbReference>
<dbReference type="Pfam" id="PF13185">
    <property type="entry name" value="GAF_2"/>
    <property type="match status" value="1"/>
</dbReference>
<protein>
    <submittedName>
        <fullName evidence="3">Phosphoserine phosphatase RsbU</fullName>
        <ecNumber evidence="3">3.1.3.3</ecNumber>
    </submittedName>
</protein>